<evidence type="ECO:0000256" key="1">
    <source>
        <dbReference type="ARBA" id="ARBA00022857"/>
    </source>
</evidence>
<organism evidence="5 6">
    <name type="scientific">Powellomyces hirtus</name>
    <dbReference type="NCBI Taxonomy" id="109895"/>
    <lineage>
        <taxon>Eukaryota</taxon>
        <taxon>Fungi</taxon>
        <taxon>Fungi incertae sedis</taxon>
        <taxon>Chytridiomycota</taxon>
        <taxon>Chytridiomycota incertae sedis</taxon>
        <taxon>Chytridiomycetes</taxon>
        <taxon>Spizellomycetales</taxon>
        <taxon>Powellomycetaceae</taxon>
        <taxon>Powellomyces</taxon>
    </lineage>
</organism>
<dbReference type="Gene3D" id="3.40.50.720">
    <property type="entry name" value="NAD(P)-binding Rossmann-like Domain"/>
    <property type="match status" value="1"/>
</dbReference>
<dbReference type="SUPFAM" id="SSF50129">
    <property type="entry name" value="GroES-like"/>
    <property type="match status" value="1"/>
</dbReference>
<evidence type="ECO:0000256" key="2">
    <source>
        <dbReference type="ARBA" id="ARBA00023002"/>
    </source>
</evidence>
<dbReference type="EMBL" id="QEAQ01000052">
    <property type="protein sequence ID" value="TPX57442.1"/>
    <property type="molecule type" value="Genomic_DNA"/>
</dbReference>
<dbReference type="AlphaFoldDB" id="A0A507E134"/>
<comment type="caution">
    <text evidence="5">The sequence shown here is derived from an EMBL/GenBank/DDBJ whole genome shotgun (WGS) entry which is preliminary data.</text>
</comment>
<keyword evidence="6" id="KW-1185">Reference proteome</keyword>
<dbReference type="PANTHER" id="PTHR48106:SF18">
    <property type="entry name" value="QUINONE OXIDOREDUCTASE PIG3"/>
    <property type="match status" value="1"/>
</dbReference>
<dbReference type="InterPro" id="IPR020843">
    <property type="entry name" value="ER"/>
</dbReference>
<feature type="region of interest" description="Disordered" evidence="3">
    <location>
        <begin position="1"/>
        <end position="25"/>
    </location>
</feature>
<evidence type="ECO:0000259" key="4">
    <source>
        <dbReference type="SMART" id="SM00829"/>
    </source>
</evidence>
<sequence>MRSVVLSKDGKLSISTSHEQPTPKPNHVLVRVRAFAVNQQDLKPTDEDRATGCECVGVVEDCGDVKGLRVGATVAVIGAAGGVWRDHVLAPARNVIPLRVAPPVPAMPLDAATWAKLASIPSTFLTAFLICDTLDLRRQDRLLIRGGTSSVGLAVSSVAKAIGAVVAATTRDPTKAPNLSDNGADFVILEREGGIADDVRMMFPARDLLNSADDLSSATPADTTGADKIVDLIGPTTLIDSLRALKSPGGICCLAGTLGGPSTNSVQFDPLIHLSSGQYLTRCDLKQVDLSRAPLQEIVDRVLEKSEFKLNLDRAFVMDDVVKMGEFVAAGNARGKIVVVVNDEMPS</sequence>
<dbReference type="Proteomes" id="UP000318582">
    <property type="component" value="Unassembled WGS sequence"/>
</dbReference>
<dbReference type="InterPro" id="IPR036291">
    <property type="entry name" value="NAD(P)-bd_dom_sf"/>
</dbReference>
<evidence type="ECO:0000313" key="6">
    <source>
        <dbReference type="Proteomes" id="UP000318582"/>
    </source>
</evidence>
<gene>
    <name evidence="5" type="ORF">PhCBS80983_g03838</name>
</gene>
<proteinExistence type="predicted"/>
<dbReference type="InterPro" id="IPR011032">
    <property type="entry name" value="GroES-like_sf"/>
</dbReference>
<name>A0A507E134_9FUNG</name>
<dbReference type="SUPFAM" id="SSF51735">
    <property type="entry name" value="NAD(P)-binding Rossmann-fold domains"/>
    <property type="match status" value="1"/>
</dbReference>
<feature type="domain" description="Enoyl reductase (ER)" evidence="4">
    <location>
        <begin position="10"/>
        <end position="339"/>
    </location>
</feature>
<dbReference type="GO" id="GO:0070402">
    <property type="term" value="F:NADPH binding"/>
    <property type="evidence" value="ECO:0007669"/>
    <property type="project" value="TreeGrafter"/>
</dbReference>
<keyword evidence="2" id="KW-0560">Oxidoreductase</keyword>
<accession>A0A507E134</accession>
<protein>
    <recommendedName>
        <fullName evidence="4">Enoyl reductase (ER) domain-containing protein</fullName>
    </recommendedName>
</protein>
<evidence type="ECO:0000256" key="3">
    <source>
        <dbReference type="SAM" id="MobiDB-lite"/>
    </source>
</evidence>
<dbReference type="PANTHER" id="PTHR48106">
    <property type="entry name" value="QUINONE OXIDOREDUCTASE PIG3-RELATED"/>
    <property type="match status" value="1"/>
</dbReference>
<dbReference type="STRING" id="109895.A0A507E134"/>
<dbReference type="SMART" id="SM00829">
    <property type="entry name" value="PKS_ER"/>
    <property type="match status" value="1"/>
</dbReference>
<dbReference type="InterPro" id="IPR013154">
    <property type="entry name" value="ADH-like_N"/>
</dbReference>
<evidence type="ECO:0000313" key="5">
    <source>
        <dbReference type="EMBL" id="TPX57442.1"/>
    </source>
</evidence>
<dbReference type="Pfam" id="PF00107">
    <property type="entry name" value="ADH_zinc_N"/>
    <property type="match status" value="1"/>
</dbReference>
<dbReference type="GO" id="GO:0016651">
    <property type="term" value="F:oxidoreductase activity, acting on NAD(P)H"/>
    <property type="evidence" value="ECO:0007669"/>
    <property type="project" value="TreeGrafter"/>
</dbReference>
<dbReference type="InterPro" id="IPR013149">
    <property type="entry name" value="ADH-like_C"/>
</dbReference>
<dbReference type="Pfam" id="PF08240">
    <property type="entry name" value="ADH_N"/>
    <property type="match status" value="1"/>
</dbReference>
<reference evidence="5 6" key="1">
    <citation type="journal article" date="2019" name="Sci. Rep.">
        <title>Comparative genomics of chytrid fungi reveal insights into the obligate biotrophic and pathogenic lifestyle of Synchytrium endobioticum.</title>
        <authorList>
            <person name="van de Vossenberg B.T.L.H."/>
            <person name="Warris S."/>
            <person name="Nguyen H.D.T."/>
            <person name="van Gent-Pelzer M.P.E."/>
            <person name="Joly D.L."/>
            <person name="van de Geest H.C."/>
            <person name="Bonants P.J.M."/>
            <person name="Smith D.S."/>
            <person name="Levesque C.A."/>
            <person name="van der Lee T.A.J."/>
        </authorList>
    </citation>
    <scope>NUCLEOTIDE SEQUENCE [LARGE SCALE GENOMIC DNA]</scope>
    <source>
        <strain evidence="5 6">CBS 809.83</strain>
    </source>
</reference>
<dbReference type="Gene3D" id="3.90.180.10">
    <property type="entry name" value="Medium-chain alcohol dehydrogenases, catalytic domain"/>
    <property type="match status" value="1"/>
</dbReference>
<keyword evidence="1" id="KW-0521">NADP</keyword>